<dbReference type="RefSeq" id="WP_344347211.1">
    <property type="nucleotide sequence ID" value="NZ_BAAASM010000009.1"/>
</dbReference>
<proteinExistence type="predicted"/>
<keyword evidence="2" id="KW-1185">Reference proteome</keyword>
<accession>A0ABW0W9N8</accession>
<reference evidence="2" key="1">
    <citation type="journal article" date="2019" name="Int. J. Syst. Evol. Microbiol.">
        <title>The Global Catalogue of Microorganisms (GCM) 10K type strain sequencing project: providing services to taxonomists for standard genome sequencing and annotation.</title>
        <authorList>
            <consortium name="The Broad Institute Genomics Platform"/>
            <consortium name="The Broad Institute Genome Sequencing Center for Infectious Disease"/>
            <person name="Wu L."/>
            <person name="Ma J."/>
        </authorList>
    </citation>
    <scope>NUCLEOTIDE SEQUENCE [LARGE SCALE GENOMIC DNA]</scope>
    <source>
        <strain evidence="2">KCTC 5701</strain>
    </source>
</reference>
<dbReference type="EMBL" id="JBHSOE010000003">
    <property type="protein sequence ID" value="MFC5654443.1"/>
    <property type="molecule type" value="Genomic_DNA"/>
</dbReference>
<evidence type="ECO:0000313" key="1">
    <source>
        <dbReference type="EMBL" id="MFC5654443.1"/>
    </source>
</evidence>
<evidence type="ECO:0008006" key="3">
    <source>
        <dbReference type="Google" id="ProtNLM"/>
    </source>
</evidence>
<gene>
    <name evidence="1" type="ORF">ACFP3J_02915</name>
</gene>
<protein>
    <recommendedName>
        <fullName evidence="3">Excisionase</fullName>
    </recommendedName>
</protein>
<name>A0ABW0W9N8_STRNO</name>
<comment type="caution">
    <text evidence="1">The sequence shown here is derived from an EMBL/GenBank/DDBJ whole genome shotgun (WGS) entry which is preliminary data.</text>
</comment>
<evidence type="ECO:0000313" key="2">
    <source>
        <dbReference type="Proteomes" id="UP001596065"/>
    </source>
</evidence>
<sequence>MTAAFFKRYPPDLITWNEAEAVVATSPYPMSARDLRRKYTAADRPTYKVYGRRGEHVSRSVLLEFHRDLARGWLAANGRRTA</sequence>
<dbReference type="Proteomes" id="UP001596065">
    <property type="component" value="Unassembled WGS sequence"/>
</dbReference>
<organism evidence="1 2">
    <name type="scientific">Streptomyces nogalater</name>
    <dbReference type="NCBI Taxonomy" id="38314"/>
    <lineage>
        <taxon>Bacteria</taxon>
        <taxon>Bacillati</taxon>
        <taxon>Actinomycetota</taxon>
        <taxon>Actinomycetes</taxon>
        <taxon>Kitasatosporales</taxon>
        <taxon>Streptomycetaceae</taxon>
        <taxon>Streptomyces</taxon>
    </lineage>
</organism>